<feature type="non-terminal residue" evidence="5">
    <location>
        <position position="784"/>
    </location>
</feature>
<keyword evidence="1" id="KW-0511">Multifunctional enzyme</keyword>
<dbReference type="GO" id="GO:0003824">
    <property type="term" value="F:catalytic activity"/>
    <property type="evidence" value="ECO:0007669"/>
    <property type="project" value="UniProtKB-KW"/>
</dbReference>
<dbReference type="InterPro" id="IPR012337">
    <property type="entry name" value="RNaseH-like_sf"/>
</dbReference>
<dbReference type="Gene3D" id="3.10.10.10">
    <property type="entry name" value="HIV Type 1 Reverse Transcriptase, subunit A, domain 1"/>
    <property type="match status" value="1"/>
</dbReference>
<dbReference type="OrthoDB" id="163970at2759"/>
<dbReference type="PANTHER" id="PTHR37984">
    <property type="entry name" value="PROTEIN CBG26694"/>
    <property type="match status" value="1"/>
</dbReference>
<evidence type="ECO:0000259" key="2">
    <source>
        <dbReference type="Pfam" id="PF00078"/>
    </source>
</evidence>
<dbReference type="Gene3D" id="3.30.70.270">
    <property type="match status" value="2"/>
</dbReference>
<dbReference type="CDD" id="cd01647">
    <property type="entry name" value="RT_LTR"/>
    <property type="match status" value="1"/>
</dbReference>
<dbReference type="SUPFAM" id="SSF56672">
    <property type="entry name" value="DNA/RNA polymerases"/>
    <property type="match status" value="1"/>
</dbReference>
<dbReference type="InterPro" id="IPR041588">
    <property type="entry name" value="Integrase_H2C2"/>
</dbReference>
<dbReference type="InterPro" id="IPR036397">
    <property type="entry name" value="RNaseH_sf"/>
</dbReference>
<feature type="domain" description="Reverse transcriptase" evidence="2">
    <location>
        <begin position="33"/>
        <end position="124"/>
    </location>
</feature>
<name>W2KWU7_PHYNI</name>
<dbReference type="FunFam" id="3.30.70.270:FF:000020">
    <property type="entry name" value="Transposon Tf2-6 polyprotein-like Protein"/>
    <property type="match status" value="1"/>
</dbReference>
<dbReference type="Pfam" id="PF17921">
    <property type="entry name" value="Integrase_H2C2"/>
    <property type="match status" value="1"/>
</dbReference>
<dbReference type="Pfam" id="PF00078">
    <property type="entry name" value="RVT_1"/>
    <property type="match status" value="1"/>
</dbReference>
<evidence type="ECO:0000313" key="5">
    <source>
        <dbReference type="EMBL" id="ETL88850.1"/>
    </source>
</evidence>
<dbReference type="Gene3D" id="1.10.340.70">
    <property type="match status" value="1"/>
</dbReference>
<dbReference type="InterPro" id="IPR041577">
    <property type="entry name" value="RT_RNaseH_2"/>
</dbReference>
<proteinExistence type="predicted"/>
<protein>
    <recommendedName>
        <fullName evidence="6">Reverse transcriptase domain-containing protein</fullName>
    </recommendedName>
</protein>
<dbReference type="EMBL" id="KI680660">
    <property type="protein sequence ID" value="ETL88850.1"/>
    <property type="molecule type" value="Genomic_DNA"/>
</dbReference>
<feature type="domain" description="Reverse transcriptase/retrotransposon-derived protein RNase H-like" evidence="3">
    <location>
        <begin position="197"/>
        <end position="280"/>
    </location>
</feature>
<organism evidence="5">
    <name type="scientific">Phytophthora nicotianae</name>
    <name type="common">Potato buckeye rot agent</name>
    <name type="synonym">Phytophthora parasitica</name>
    <dbReference type="NCBI Taxonomy" id="4792"/>
    <lineage>
        <taxon>Eukaryota</taxon>
        <taxon>Sar</taxon>
        <taxon>Stramenopiles</taxon>
        <taxon>Oomycota</taxon>
        <taxon>Peronosporomycetes</taxon>
        <taxon>Peronosporales</taxon>
        <taxon>Peronosporaceae</taxon>
        <taxon>Phytophthora</taxon>
    </lineage>
</organism>
<accession>W2KWU7</accession>
<dbReference type="Gene3D" id="3.30.420.10">
    <property type="entry name" value="Ribonuclease H-like superfamily/Ribonuclease H"/>
    <property type="match status" value="1"/>
</dbReference>
<dbReference type="InterPro" id="IPR050951">
    <property type="entry name" value="Retrovirus_Pol_polyprotein"/>
</dbReference>
<evidence type="ECO:0000259" key="3">
    <source>
        <dbReference type="Pfam" id="PF17919"/>
    </source>
</evidence>
<dbReference type="VEuPathDB" id="FungiDB:PPTG_23609"/>
<reference evidence="5" key="1">
    <citation type="submission" date="2013-11" db="EMBL/GenBank/DDBJ databases">
        <title>The Genome Sequence of Phytophthora parasitica CHvinca01.</title>
        <authorList>
            <consortium name="The Broad Institute Genomics Platform"/>
            <person name="Russ C."/>
            <person name="Tyler B."/>
            <person name="Panabieres F."/>
            <person name="Shan W."/>
            <person name="Tripathy S."/>
            <person name="Grunwald N."/>
            <person name="Machado M."/>
            <person name="Johnson C.S."/>
            <person name="Arredondo F."/>
            <person name="Hong C."/>
            <person name="Coffey M."/>
            <person name="Young S.K."/>
            <person name="Zeng Q."/>
            <person name="Gargeya S."/>
            <person name="Fitzgerald M."/>
            <person name="Abouelleil A."/>
            <person name="Alvarado L."/>
            <person name="Chapman S.B."/>
            <person name="Gainer-Dewar J."/>
            <person name="Goldberg J."/>
            <person name="Griggs A."/>
            <person name="Gujja S."/>
            <person name="Hansen M."/>
            <person name="Howarth C."/>
            <person name="Imamovic A."/>
            <person name="Ireland A."/>
            <person name="Larimer J."/>
            <person name="McCowan C."/>
            <person name="Murphy C."/>
            <person name="Pearson M."/>
            <person name="Poon T.W."/>
            <person name="Priest M."/>
            <person name="Roberts A."/>
            <person name="Saif S."/>
            <person name="Shea T."/>
            <person name="Sykes S."/>
            <person name="Wortman J."/>
            <person name="Nusbaum C."/>
            <person name="Birren B."/>
        </authorList>
    </citation>
    <scope>NUCLEOTIDE SEQUENCE [LARGE SCALE GENOMIC DNA]</scope>
    <source>
        <strain evidence="5">CHvinca01</strain>
    </source>
</reference>
<evidence type="ECO:0008006" key="6">
    <source>
        <dbReference type="Google" id="ProtNLM"/>
    </source>
</evidence>
<feature type="domain" description="Integrase zinc-binding" evidence="4">
    <location>
        <begin position="371"/>
        <end position="426"/>
    </location>
</feature>
<dbReference type="AlphaFoldDB" id="W2KWU7"/>
<dbReference type="PANTHER" id="PTHR37984:SF5">
    <property type="entry name" value="PROTEIN NYNRIN-LIKE"/>
    <property type="match status" value="1"/>
</dbReference>
<evidence type="ECO:0000256" key="1">
    <source>
        <dbReference type="ARBA" id="ARBA00023268"/>
    </source>
</evidence>
<sequence length="784" mass="89096">MSFQQSCRQALPPQRSIEHEVILKPGAKPSNRLPFRAVVFTILDLARGYHQMRMAPTSKQYRVFRTNQEIYHWNAAPMGLAGMPGTWTRLMRKALSHLVFVVVYLDDICIFSHSMADHVEHLRQRSVDFLGHMISLDGLHVHARKARAIAKWMEPSNIKELQRFLGLAGYYRRFIHRFAALVLPLSALVKKDVQWVWDETQRQAFNAIKLVLQHAPVLWLPDFNRPFIVTSDASHACISGVLSQLHDGSDLPVAFSSKKLGPRELNFPVHEKTRTDICRAACRRSRTTEKLQSITTRDKDVMLAVKQPTSELHEVGTAQLRMRVLAVSTAGSTVMSSLQLDNQTKRAFQKAYGEDPVFKHVLRRLCVPNSRKLRIEVIHNTHGAAVMAHPGIRRTQLVAAQWYFWPNMDLDITAYVQSCESCMRYNCGGQVVEPSSLHPDTHHGDCRKYRQAVFQQRHPVLWNPIDNHLEPGPKFTSKFWTTLVSLMKIKAAMATAHRAQAEGQTECQNRTLEDSLRCSIWYHENDWNEHLPMTEYAHATLVSSSSKLSPFFVDTISKPKNQLDTGSGAATVTQSRVEYASRFEQHRQEVIELARKNFLDAQAAQKRFYDKPRAENLFKVGDLALLSTQDLNISYATAETTLRSRKFILRFIGHYCILEFQNNVTLLDLPANLKHLSPRFNIDKLKVYTSNPDRFEGRVIPKSTPVVFADGGEPPHVVEALIKRRTSTVSPSTWSSGKDFLTMKTHGSESATSSTSVTGRRCSKIFANALKRHKPDGMSSQEIS</sequence>
<dbReference type="GO" id="GO:0003676">
    <property type="term" value="F:nucleic acid binding"/>
    <property type="evidence" value="ECO:0007669"/>
    <property type="project" value="InterPro"/>
</dbReference>
<dbReference type="Proteomes" id="UP000054423">
    <property type="component" value="Unassembled WGS sequence"/>
</dbReference>
<dbReference type="VEuPathDB" id="FungiDB:PPTG_24175"/>
<evidence type="ECO:0000259" key="4">
    <source>
        <dbReference type="Pfam" id="PF17921"/>
    </source>
</evidence>
<dbReference type="SUPFAM" id="SSF53098">
    <property type="entry name" value="Ribonuclease H-like"/>
    <property type="match status" value="1"/>
</dbReference>
<dbReference type="InterPro" id="IPR043502">
    <property type="entry name" value="DNA/RNA_pol_sf"/>
</dbReference>
<dbReference type="InterPro" id="IPR043128">
    <property type="entry name" value="Rev_trsase/Diguanyl_cyclase"/>
</dbReference>
<dbReference type="Pfam" id="PF17919">
    <property type="entry name" value="RT_RNaseH_2"/>
    <property type="match status" value="1"/>
</dbReference>
<dbReference type="InterPro" id="IPR000477">
    <property type="entry name" value="RT_dom"/>
</dbReference>
<gene>
    <name evidence="5" type="ORF">L917_12120</name>
</gene>